<reference evidence="1" key="1">
    <citation type="journal article" date="2023" name="Mol. Ecol. Resour.">
        <title>Chromosome-level genome assembly of a triploid poplar Populus alba 'Berolinensis'.</title>
        <authorList>
            <person name="Chen S."/>
            <person name="Yu Y."/>
            <person name="Wang X."/>
            <person name="Wang S."/>
            <person name="Zhang T."/>
            <person name="Zhou Y."/>
            <person name="He R."/>
            <person name="Meng N."/>
            <person name="Wang Y."/>
            <person name="Liu W."/>
            <person name="Liu Z."/>
            <person name="Liu J."/>
            <person name="Guo Q."/>
            <person name="Huang H."/>
            <person name="Sederoff R.R."/>
            <person name="Wang G."/>
            <person name="Qu G."/>
            <person name="Chen S."/>
        </authorList>
    </citation>
    <scope>NUCLEOTIDE SEQUENCE</scope>
    <source>
        <strain evidence="1">SC-2020</strain>
    </source>
</reference>
<keyword evidence="3" id="KW-1185">Reference proteome</keyword>
<dbReference type="EMBL" id="JAQIZT010000010">
    <property type="protein sequence ID" value="KAJ6982322.1"/>
    <property type="molecule type" value="Genomic_DNA"/>
</dbReference>
<evidence type="ECO:0000313" key="2">
    <source>
        <dbReference type="EMBL" id="KAJ6982322.1"/>
    </source>
</evidence>
<gene>
    <name evidence="1" type="ORF">NC653_025424</name>
    <name evidence="2" type="ORF">NC653_025430</name>
</gene>
<evidence type="ECO:0000313" key="1">
    <source>
        <dbReference type="EMBL" id="KAJ6982315.1"/>
    </source>
</evidence>
<proteinExistence type="predicted"/>
<accession>A0AAD6MBA7</accession>
<dbReference type="EMBL" id="JAQIZT010000010">
    <property type="protein sequence ID" value="KAJ6982315.1"/>
    <property type="molecule type" value="Genomic_DNA"/>
</dbReference>
<organism evidence="1 3">
    <name type="scientific">Populus alba x Populus x berolinensis</name>
    <dbReference type="NCBI Taxonomy" id="444605"/>
    <lineage>
        <taxon>Eukaryota</taxon>
        <taxon>Viridiplantae</taxon>
        <taxon>Streptophyta</taxon>
        <taxon>Embryophyta</taxon>
        <taxon>Tracheophyta</taxon>
        <taxon>Spermatophyta</taxon>
        <taxon>Magnoliopsida</taxon>
        <taxon>eudicotyledons</taxon>
        <taxon>Gunneridae</taxon>
        <taxon>Pentapetalae</taxon>
        <taxon>rosids</taxon>
        <taxon>fabids</taxon>
        <taxon>Malpighiales</taxon>
        <taxon>Salicaceae</taxon>
        <taxon>Saliceae</taxon>
        <taxon>Populus</taxon>
    </lineage>
</organism>
<sequence>MQQYIYLQSCHFQRYQELTDPYSCRVKVTRTAKLLSVQTALPIVLTTTAVATLRWKECRHLSFRL</sequence>
<dbReference type="Proteomes" id="UP001164929">
    <property type="component" value="Chromosome 10"/>
</dbReference>
<comment type="caution">
    <text evidence="1">The sequence shown here is derived from an EMBL/GenBank/DDBJ whole genome shotgun (WGS) entry which is preliminary data.</text>
</comment>
<protein>
    <submittedName>
        <fullName evidence="1">Uncharacterized protein</fullName>
    </submittedName>
</protein>
<dbReference type="AlphaFoldDB" id="A0AAD6MBA7"/>
<name>A0AAD6MBA7_9ROSI</name>
<evidence type="ECO:0000313" key="3">
    <source>
        <dbReference type="Proteomes" id="UP001164929"/>
    </source>
</evidence>